<evidence type="ECO:0000256" key="1">
    <source>
        <dbReference type="ARBA" id="ARBA00023015"/>
    </source>
</evidence>
<dbReference type="GO" id="GO:0045892">
    <property type="term" value="P:negative regulation of DNA-templated transcription"/>
    <property type="evidence" value="ECO:0007669"/>
    <property type="project" value="InterPro"/>
</dbReference>
<evidence type="ECO:0000256" key="2">
    <source>
        <dbReference type="ARBA" id="ARBA00023125"/>
    </source>
</evidence>
<evidence type="ECO:0000256" key="3">
    <source>
        <dbReference type="ARBA" id="ARBA00023163"/>
    </source>
</evidence>
<dbReference type="SUPFAM" id="SSF48498">
    <property type="entry name" value="Tetracyclin repressor-like, C-terminal domain"/>
    <property type="match status" value="1"/>
</dbReference>
<dbReference type="PANTHER" id="PTHR30055">
    <property type="entry name" value="HTH-TYPE TRANSCRIPTIONAL REGULATOR RUTR"/>
    <property type="match status" value="1"/>
</dbReference>
<organism evidence="6 7">
    <name type="scientific">Streptomyces virginiae</name>
    <name type="common">Streptomyces cinnamonensis</name>
    <dbReference type="NCBI Taxonomy" id="1961"/>
    <lineage>
        <taxon>Bacteria</taxon>
        <taxon>Bacillati</taxon>
        <taxon>Actinomycetota</taxon>
        <taxon>Actinomycetes</taxon>
        <taxon>Kitasatosporales</taxon>
        <taxon>Streptomycetaceae</taxon>
        <taxon>Streptomyces</taxon>
    </lineage>
</organism>
<dbReference type="PATRIC" id="fig|1961.12.peg.6326"/>
<dbReference type="Gene3D" id="1.10.357.10">
    <property type="entry name" value="Tetracycline Repressor, domain 2"/>
    <property type="match status" value="1"/>
</dbReference>
<dbReference type="GO" id="GO:0003700">
    <property type="term" value="F:DNA-binding transcription factor activity"/>
    <property type="evidence" value="ECO:0007669"/>
    <property type="project" value="TreeGrafter"/>
</dbReference>
<reference evidence="7" key="1">
    <citation type="submission" date="2015-07" db="EMBL/GenBank/DDBJ databases">
        <authorList>
            <consortium name="Consortium for Microbial Forensics and Genomics (microFORGE)"/>
            <person name="Knight B.M."/>
            <person name="Roberts D.P."/>
            <person name="Lin D."/>
            <person name="Hari K."/>
            <person name="Fletcher J."/>
            <person name="Melcher U."/>
            <person name="Blagden T."/>
            <person name="Winegar R.A."/>
        </authorList>
    </citation>
    <scope>NUCLEOTIDE SEQUENCE [LARGE SCALE GENOMIC DNA]</scope>
    <source>
        <strain evidence="7">NRRL B-1447</strain>
    </source>
</reference>
<comment type="caution">
    <text evidence="6">The sequence shown here is derived from an EMBL/GenBank/DDBJ whole genome shotgun (WGS) entry which is preliminary data.</text>
</comment>
<dbReference type="AlphaFoldDB" id="A0A0L8M6W6"/>
<feature type="DNA-binding region" description="H-T-H motif" evidence="4">
    <location>
        <begin position="56"/>
        <end position="75"/>
    </location>
</feature>
<evidence type="ECO:0000256" key="4">
    <source>
        <dbReference type="PROSITE-ProRule" id="PRU00335"/>
    </source>
</evidence>
<dbReference type="EMBL" id="LGUV01000355">
    <property type="protein sequence ID" value="KOG46125.1"/>
    <property type="molecule type" value="Genomic_DNA"/>
</dbReference>
<accession>A0A0L8M6W6</accession>
<dbReference type="RefSeq" id="WP_053175391.1">
    <property type="nucleotide sequence ID" value="NZ_LGUV01000355.1"/>
</dbReference>
<evidence type="ECO:0000313" key="6">
    <source>
        <dbReference type="EMBL" id="KOG46125.1"/>
    </source>
</evidence>
<dbReference type="OrthoDB" id="2570341at2"/>
<dbReference type="InterPro" id="IPR001647">
    <property type="entry name" value="HTH_TetR"/>
</dbReference>
<dbReference type="PRINTS" id="PR00455">
    <property type="entry name" value="HTHTETR"/>
</dbReference>
<dbReference type="Proteomes" id="UP000037084">
    <property type="component" value="Unassembled WGS sequence"/>
</dbReference>
<proteinExistence type="predicted"/>
<dbReference type="Pfam" id="PF02909">
    <property type="entry name" value="TetR_C_1"/>
    <property type="match status" value="1"/>
</dbReference>
<dbReference type="GO" id="GO:0000976">
    <property type="term" value="F:transcription cis-regulatory region binding"/>
    <property type="evidence" value="ECO:0007669"/>
    <property type="project" value="TreeGrafter"/>
</dbReference>
<dbReference type="InterPro" id="IPR050109">
    <property type="entry name" value="HTH-type_TetR-like_transc_reg"/>
</dbReference>
<keyword evidence="2 4" id="KW-0238">DNA-binding</keyword>
<keyword evidence="1" id="KW-0805">Transcription regulation</keyword>
<dbReference type="Pfam" id="PF00440">
    <property type="entry name" value="TetR_N"/>
    <property type="match status" value="1"/>
</dbReference>
<dbReference type="InterPro" id="IPR036271">
    <property type="entry name" value="Tet_transcr_reg_TetR-rel_C_sf"/>
</dbReference>
<dbReference type="SUPFAM" id="SSF46689">
    <property type="entry name" value="Homeodomain-like"/>
    <property type="match status" value="1"/>
</dbReference>
<keyword evidence="3" id="KW-0804">Transcription</keyword>
<dbReference type="InterPro" id="IPR004111">
    <property type="entry name" value="Repressor_TetR_C"/>
</dbReference>
<evidence type="ECO:0000313" key="7">
    <source>
        <dbReference type="Proteomes" id="UP000037084"/>
    </source>
</evidence>
<sequence>MADEDEDGGTGLPASLEMAWGLRERPGKGPRPTLTLPKIVEAAVALAASEGMDAVSMGRVAKELGVSTMSLYRYVAAKEELYVLMSDAGVGTPPDSSAGEGAGWRELLTEWAYAQRAVLMANSWILRIPITAPPATPNQLAWMDRGLAAMADTGLKESEKLSTIILIGGLVRNEATMAADMIDAIMKSGVAPEQALAQYVRTLRLLAGPDSHPAVTRLLDSDAFTGAGEPDFQFRFGLTRILDGLAPLVAERASQ</sequence>
<feature type="domain" description="HTH tetR-type" evidence="5">
    <location>
        <begin position="33"/>
        <end position="93"/>
    </location>
</feature>
<evidence type="ECO:0000259" key="5">
    <source>
        <dbReference type="PROSITE" id="PS50977"/>
    </source>
</evidence>
<dbReference type="PROSITE" id="PS50977">
    <property type="entry name" value="HTH_TETR_2"/>
    <property type="match status" value="1"/>
</dbReference>
<name>A0A0L8M6W6_STRVG</name>
<gene>
    <name evidence="6" type="ORF">ADK75_28420</name>
</gene>
<dbReference type="InterPro" id="IPR009057">
    <property type="entry name" value="Homeodomain-like_sf"/>
</dbReference>
<protein>
    <submittedName>
        <fullName evidence="6">TetR family transcriptional regulator</fullName>
    </submittedName>
</protein>
<dbReference type="Gene3D" id="1.10.10.60">
    <property type="entry name" value="Homeodomain-like"/>
    <property type="match status" value="1"/>
</dbReference>
<dbReference type="PANTHER" id="PTHR30055:SF151">
    <property type="entry name" value="TRANSCRIPTIONAL REGULATORY PROTEIN"/>
    <property type="match status" value="1"/>
</dbReference>